<dbReference type="InterPro" id="IPR006149">
    <property type="entry name" value="EB_dom"/>
</dbReference>
<dbReference type="GeneID" id="105214366"/>
<feature type="chain" id="PRO_5001993927" evidence="1">
    <location>
        <begin position="25"/>
        <end position="346"/>
    </location>
</feature>
<sequence>MFKLIECIVRIFLCALIVLRPGLAMIPEDIMDYSCTDDEHCQYYVAESIISACFKGICHCYNNQTKMDVICEPNILRTNNIIGGHCPCNLPHAECHQSDHLCYCEENYVPTKDKRRCILREVSLGGPCETDEQCLFSTIFSHCDEVTKNCSCNVDFYAKNSTCLSQTKLRSKCNDKMDCGPHKTCLPDIGECVCEPSYVSANTSEDCLPGRKLHEDCVDTTQCYAIMGPGAACENGKCRCREEYVIVTKKGTGHSYSVAMGSVCKPLAQIGQYCSLHEHCHNEDENENEQLMECDHGECVCRFGIKNKSPCSLSTAATVNINKTLLWLILAMAGLQMYTLRWEKHV</sequence>
<feature type="domain" description="EB" evidence="2">
    <location>
        <begin position="104"/>
        <end position="163"/>
    </location>
</feature>
<evidence type="ECO:0000256" key="1">
    <source>
        <dbReference type="SAM" id="SignalP"/>
    </source>
</evidence>
<feature type="domain" description="EB" evidence="2">
    <location>
        <begin position="194"/>
        <end position="248"/>
    </location>
</feature>
<dbReference type="AlphaFoldDB" id="A0A0A1WMH3"/>
<dbReference type="OrthoDB" id="5912242at2759"/>
<accession>A0A0A1WMH3</accession>
<protein>
    <submittedName>
        <fullName evidence="3">Multiple epidermal growth factor-like domains protein 10</fullName>
    </submittedName>
</protein>
<dbReference type="PANTHER" id="PTHR39069">
    <property type="entry name" value="ECDYSONE-INDUCIBLE GENE E1, ISOFORM A"/>
    <property type="match status" value="1"/>
</dbReference>
<reference evidence="3" key="2">
    <citation type="journal article" date="2015" name="Gigascience">
        <title>Reconstructing a comprehensive transcriptome assembly of a white-pupal translocated strain of the pest fruit fly Bactrocera cucurbitae.</title>
        <authorList>
            <person name="Sim S.B."/>
            <person name="Calla B."/>
            <person name="Hall B."/>
            <person name="DeRego T."/>
            <person name="Geib S.M."/>
        </authorList>
    </citation>
    <scope>NUCLEOTIDE SEQUENCE</scope>
</reference>
<feature type="signal peptide" evidence="1">
    <location>
        <begin position="1"/>
        <end position="24"/>
    </location>
</feature>
<dbReference type="Pfam" id="PF01683">
    <property type="entry name" value="EB"/>
    <property type="match status" value="2"/>
</dbReference>
<proteinExistence type="predicted"/>
<dbReference type="EMBL" id="GBXI01014582">
    <property type="protein sequence ID" value="JAC99709.1"/>
    <property type="molecule type" value="Transcribed_RNA"/>
</dbReference>
<evidence type="ECO:0000259" key="2">
    <source>
        <dbReference type="Pfam" id="PF01683"/>
    </source>
</evidence>
<evidence type="ECO:0000313" key="3">
    <source>
        <dbReference type="EMBL" id="JAC99709.1"/>
    </source>
</evidence>
<organism evidence="3">
    <name type="scientific">Zeugodacus cucurbitae</name>
    <name type="common">Melon fruit fly</name>
    <name type="synonym">Bactrocera cucurbitae</name>
    <dbReference type="NCBI Taxonomy" id="28588"/>
    <lineage>
        <taxon>Eukaryota</taxon>
        <taxon>Metazoa</taxon>
        <taxon>Ecdysozoa</taxon>
        <taxon>Arthropoda</taxon>
        <taxon>Hexapoda</taxon>
        <taxon>Insecta</taxon>
        <taxon>Pterygota</taxon>
        <taxon>Neoptera</taxon>
        <taxon>Endopterygota</taxon>
        <taxon>Diptera</taxon>
        <taxon>Brachycera</taxon>
        <taxon>Muscomorpha</taxon>
        <taxon>Tephritoidea</taxon>
        <taxon>Tephritidae</taxon>
        <taxon>Zeugodacus</taxon>
        <taxon>Zeugodacus</taxon>
    </lineage>
</organism>
<keyword evidence="1" id="KW-0732">Signal</keyword>
<dbReference type="PANTHER" id="PTHR39069:SF8">
    <property type="entry name" value="FI17111P1"/>
    <property type="match status" value="1"/>
</dbReference>
<name>A0A0A1WMH3_ZEUCU</name>
<reference evidence="3" key="1">
    <citation type="submission" date="2014-11" db="EMBL/GenBank/DDBJ databases">
        <authorList>
            <person name="Geib S."/>
        </authorList>
    </citation>
    <scope>NUCLEOTIDE SEQUENCE</scope>
</reference>
<gene>
    <name evidence="3" type="primary">megf10_0</name>
    <name evidence="3" type="ORF">g.7134</name>
</gene>